<name>A0ABT8D5A4_9RHOB</name>
<keyword evidence="1" id="KW-0472">Membrane</keyword>
<comment type="caution">
    <text evidence="2">The sequence shown here is derived from an EMBL/GenBank/DDBJ whole genome shotgun (WGS) entry which is preliminary data.</text>
</comment>
<dbReference type="EMBL" id="JAUFRC010000001">
    <property type="protein sequence ID" value="MDN3711083.1"/>
    <property type="molecule type" value="Genomic_DNA"/>
</dbReference>
<feature type="transmembrane region" description="Helical" evidence="1">
    <location>
        <begin position="23"/>
        <end position="44"/>
    </location>
</feature>
<evidence type="ECO:0000313" key="2">
    <source>
        <dbReference type="EMBL" id="MDN3711083.1"/>
    </source>
</evidence>
<dbReference type="Proteomes" id="UP001243846">
    <property type="component" value="Unassembled WGS sequence"/>
</dbReference>
<keyword evidence="1" id="KW-1133">Transmembrane helix</keyword>
<proteinExistence type="predicted"/>
<keyword evidence="3" id="KW-1185">Reference proteome</keyword>
<sequence length="62" mass="7196">MNNLNWLIRASRWVRNPPSEKRVILVFSVIAIGLAIAGLEYFGFWPDWATLERPPRGPHLPR</sequence>
<evidence type="ECO:0000313" key="3">
    <source>
        <dbReference type="Proteomes" id="UP001243846"/>
    </source>
</evidence>
<protein>
    <submittedName>
        <fullName evidence="2">Uncharacterized protein</fullName>
    </submittedName>
</protein>
<reference evidence="3" key="1">
    <citation type="journal article" date="2019" name="Int. J. Syst. Evol. Microbiol.">
        <title>The Global Catalogue of Microorganisms (GCM) 10K type strain sequencing project: providing services to taxonomists for standard genome sequencing and annotation.</title>
        <authorList>
            <consortium name="The Broad Institute Genomics Platform"/>
            <consortium name="The Broad Institute Genome Sequencing Center for Infectious Disease"/>
            <person name="Wu L."/>
            <person name="Ma J."/>
        </authorList>
    </citation>
    <scope>NUCLEOTIDE SEQUENCE [LARGE SCALE GENOMIC DNA]</scope>
    <source>
        <strain evidence="3">CECT 8482</strain>
    </source>
</reference>
<evidence type="ECO:0000256" key="1">
    <source>
        <dbReference type="SAM" id="Phobius"/>
    </source>
</evidence>
<gene>
    <name evidence="2" type="ORF">QWZ10_03275</name>
</gene>
<dbReference type="RefSeq" id="WP_377685411.1">
    <property type="nucleotide sequence ID" value="NZ_JBHMDZ010000009.1"/>
</dbReference>
<keyword evidence="1" id="KW-0812">Transmembrane</keyword>
<organism evidence="2 3">
    <name type="scientific">Paracoccus cavernae</name>
    <dbReference type="NCBI Taxonomy" id="1571207"/>
    <lineage>
        <taxon>Bacteria</taxon>
        <taxon>Pseudomonadati</taxon>
        <taxon>Pseudomonadota</taxon>
        <taxon>Alphaproteobacteria</taxon>
        <taxon>Rhodobacterales</taxon>
        <taxon>Paracoccaceae</taxon>
        <taxon>Paracoccus</taxon>
    </lineage>
</organism>
<accession>A0ABT8D5A4</accession>